<comment type="similarity">
    <text evidence="1">Belongs to the 3-oxoacid CoA-transferase subunit B family.</text>
</comment>
<keyword evidence="2" id="KW-0808">Transferase</keyword>
<accession>A0A162N340</accession>
<dbReference type="RefSeq" id="WP_068747418.1">
    <property type="nucleotide sequence ID" value="NZ_LOHZ01000015.1"/>
</dbReference>
<dbReference type="SMART" id="SM00882">
    <property type="entry name" value="CoA_trans"/>
    <property type="match status" value="1"/>
</dbReference>
<reference evidence="2 3" key="1">
    <citation type="submission" date="2015-12" db="EMBL/GenBank/DDBJ databases">
        <title>Draft genome of Thermovenabulum gondwanense isolated from a red thermophilic microbial mat colonisisng an outflow channel of a bore well.</title>
        <authorList>
            <person name="Patel B.K."/>
        </authorList>
    </citation>
    <scope>NUCLEOTIDE SEQUENCE [LARGE SCALE GENOMIC DNA]</scope>
    <source>
        <strain evidence="2 3">R270</strain>
    </source>
</reference>
<gene>
    <name evidence="2" type="primary">catJ</name>
    <name evidence="2" type="ORF">ATZ99_02460</name>
</gene>
<dbReference type="InterPro" id="IPR037171">
    <property type="entry name" value="NagB/RpiA_transferase-like"/>
</dbReference>
<dbReference type="GO" id="GO:0047569">
    <property type="term" value="F:3-oxoadipate CoA-transferase activity"/>
    <property type="evidence" value="ECO:0007669"/>
    <property type="project" value="UniProtKB-EC"/>
</dbReference>
<dbReference type="Proteomes" id="UP000075737">
    <property type="component" value="Unassembled WGS sequence"/>
</dbReference>
<dbReference type="OrthoDB" id="9805230at2"/>
<keyword evidence="3" id="KW-1185">Reference proteome</keyword>
<dbReference type="PANTHER" id="PTHR43293:SF3">
    <property type="entry name" value="CHOLESTEROL RING-CLEAVING HYDROLASE IPDB SUBUNIT"/>
    <property type="match status" value="1"/>
</dbReference>
<dbReference type="SUPFAM" id="SSF100950">
    <property type="entry name" value="NagB/RpiA/CoA transferase-like"/>
    <property type="match status" value="1"/>
</dbReference>
<dbReference type="InterPro" id="IPR004165">
    <property type="entry name" value="CoA_trans_fam_I"/>
</dbReference>
<evidence type="ECO:0000313" key="3">
    <source>
        <dbReference type="Proteomes" id="UP000075737"/>
    </source>
</evidence>
<evidence type="ECO:0000313" key="2">
    <source>
        <dbReference type="EMBL" id="KYO68727.1"/>
    </source>
</evidence>
<dbReference type="AlphaFoldDB" id="A0A162N340"/>
<organism evidence="2 3">
    <name type="scientific">Thermovenabulum gondwanense</name>
    <dbReference type="NCBI Taxonomy" id="520767"/>
    <lineage>
        <taxon>Bacteria</taxon>
        <taxon>Bacillati</taxon>
        <taxon>Bacillota</taxon>
        <taxon>Clostridia</taxon>
        <taxon>Thermosediminibacterales</taxon>
        <taxon>Thermosediminibacteraceae</taxon>
        <taxon>Thermovenabulum</taxon>
    </lineage>
</organism>
<dbReference type="EMBL" id="LOHZ01000015">
    <property type="protein sequence ID" value="KYO68727.1"/>
    <property type="molecule type" value="Genomic_DNA"/>
</dbReference>
<sequence length="253" mass="27676">MTINFTTNELMAVTAARLIKDNENVVVGLGLPQIAALLAKNTHAPNLNIIYEIGVINPEAEEMGVGIADPRLWYKSEYFTSFVGTLGNVLQKGLVDVGFLGGLQTDRFGNINSTLVRSEKGIRHINGSGGAADIASLARRLLIIMKHDKRKLVENVDYITSVGYLRGGNSRKESGLPMCENITIITNLCVFGFDENKSIKLLSIHPGVSVEEIIENTGIKIEIPEGVKTTEEPTEAEINLLRTTIDPLKLYIK</sequence>
<evidence type="ECO:0000256" key="1">
    <source>
        <dbReference type="ARBA" id="ARBA00007047"/>
    </source>
</evidence>
<dbReference type="STRING" id="520767.ATZ99_02460"/>
<name>A0A162N340_9FIRM</name>
<proteinExistence type="inferred from homology"/>
<dbReference type="Gene3D" id="3.40.1080.10">
    <property type="entry name" value="Glutaconate Coenzyme A-transferase"/>
    <property type="match status" value="1"/>
</dbReference>
<comment type="caution">
    <text evidence="2">The sequence shown here is derived from an EMBL/GenBank/DDBJ whole genome shotgun (WGS) entry which is preliminary data.</text>
</comment>
<protein>
    <submittedName>
        <fullName evidence="2">3-oxoadipate CoA-transferase subunit B</fullName>
        <ecNumber evidence="2">2.8.3.6</ecNumber>
    </submittedName>
</protein>
<dbReference type="PANTHER" id="PTHR43293">
    <property type="entry name" value="ACETATE COA-TRANSFERASE YDIF"/>
    <property type="match status" value="1"/>
</dbReference>
<dbReference type="EC" id="2.8.3.6" evidence="2"/>
<dbReference type="Pfam" id="PF01144">
    <property type="entry name" value="CoA_trans"/>
    <property type="match status" value="1"/>
</dbReference>